<sequence length="113" mass="12194">MSADATTRLLELASHAVDLTDPTRLRALLAEGHPLYCQALADVRTHLLAQAAHLTDEELAARCTHAGSAWEPGTSREDALIDLLFAVFESTPACIAYVALAERAHQHHTGLID</sequence>
<organism evidence="1 2">
    <name type="scientific">Streptacidiphilus monticola</name>
    <dbReference type="NCBI Taxonomy" id="2161674"/>
    <lineage>
        <taxon>Bacteria</taxon>
        <taxon>Bacillati</taxon>
        <taxon>Actinomycetota</taxon>
        <taxon>Actinomycetes</taxon>
        <taxon>Kitasatosporales</taxon>
        <taxon>Streptomycetaceae</taxon>
        <taxon>Streptacidiphilus</taxon>
    </lineage>
</organism>
<proteinExistence type="predicted"/>
<keyword evidence="2" id="KW-1185">Reference proteome</keyword>
<dbReference type="EMBL" id="JBHSQJ010000253">
    <property type="protein sequence ID" value="MFC5911813.1"/>
    <property type="molecule type" value="Genomic_DNA"/>
</dbReference>
<accession>A0ABW1GCQ1</accession>
<dbReference type="RefSeq" id="WP_380591415.1">
    <property type="nucleotide sequence ID" value="NZ_JBHSQJ010000253.1"/>
</dbReference>
<name>A0ABW1GCQ1_9ACTN</name>
<evidence type="ECO:0000313" key="2">
    <source>
        <dbReference type="Proteomes" id="UP001596174"/>
    </source>
</evidence>
<gene>
    <name evidence="1" type="ORF">ACFP3V_31985</name>
</gene>
<comment type="caution">
    <text evidence="1">The sequence shown here is derived from an EMBL/GenBank/DDBJ whole genome shotgun (WGS) entry which is preliminary data.</text>
</comment>
<evidence type="ECO:0000313" key="1">
    <source>
        <dbReference type="EMBL" id="MFC5911813.1"/>
    </source>
</evidence>
<protein>
    <submittedName>
        <fullName evidence="1">Uncharacterized protein</fullName>
    </submittedName>
</protein>
<reference evidence="2" key="1">
    <citation type="journal article" date="2019" name="Int. J. Syst. Evol. Microbiol.">
        <title>The Global Catalogue of Microorganisms (GCM) 10K type strain sequencing project: providing services to taxonomists for standard genome sequencing and annotation.</title>
        <authorList>
            <consortium name="The Broad Institute Genomics Platform"/>
            <consortium name="The Broad Institute Genome Sequencing Center for Infectious Disease"/>
            <person name="Wu L."/>
            <person name="Ma J."/>
        </authorList>
    </citation>
    <scope>NUCLEOTIDE SEQUENCE [LARGE SCALE GENOMIC DNA]</scope>
    <source>
        <strain evidence="2">JCM 4816</strain>
    </source>
</reference>
<dbReference type="Proteomes" id="UP001596174">
    <property type="component" value="Unassembled WGS sequence"/>
</dbReference>